<sequence length="1338" mass="141461">MPFELPEPWLSQLHPRRGGAGVRPVQPDPRAREVVDRQTRELPGFVPGVLASEFTDPELRAAAQAPASVTGAAVVAFATRALDWQENLRHPWFADLWLAERGLRFAAEAAVELYTLTLAAEGDRPPRRALRRDGTETVGVRRRRPDDDGLAVGLFFDPDFLVLLRVRAALAAAPDDVHAEIVDVLAGYRGKGRHARCATSVLVPSRTDWVEQDWVEALTERDFRRAGMLLTAITTADQAAAARRAADAMSIGWRGRDATVVEGLGPALASGLLLDWFDRVRATRADTRRDLLSLIAVLPVDEAMRGLLDRLGQRHVREALLDAAARFPERALRLLSAQAVKPAVTDLLSARVRADPALAERVAAELTGAQAARIREHLTGMTAVVPAPPEALPPLLADPPWRGRRPAPVILDLTAPESPTIANWLPGEREKWLSTPIDLPDATSPTTTVGPAEEAAAPSSGVPAPPTGPAGAVSAVGAGESGTSAGLAGGVSAVGAGESGTSAGLAGGASAVSSGVEVTLVGLAGRASAVDSGERFAVAPMDWDAIADRLRRGEPVDPPAAAAFFVAAPEELARPLLADWHPAPVPGCGSWMRRIVARFEAYALLPLRRLAFHDSAVAMPLMLPFASGDIPWRMQVRLHDQGQSGSVARAWLGRHPECAARYLVPRAFGTSDLVRRSAQHTLVYMVAAGHAETLRAVAASYGPEAATAVETLIDTDPLAILPTKLPAIPKWFDPAALPPVRLRRPSILPPPPDEIARAGSAVGDGIARAGSAVGDGIARAGSAVGDGIARAGSAAGDGIARAGSAAGSEMVRAGSAVGDGIARAGSAVGSEMVRAGSAVSDGVARAGSAVGDGVARAGSAEGQEPTRPTAALGDGGTDGGRVALVLPTKVLRELAMVFALHRPLEPYAGLEVVREACEPVDLARFAWGVFEAWLAAGASGRQGWALEVLGAVGDDETVRRLTPLIMEWPGQSGHARAVTGLSVLTEIGTEVALVHLNRIAERSRYAGLRTAAQRQVGLVAGQLGLTAEQLADRLVPGFGLDDDGSLTLDYGARSFAVRFDEELRPCVVDGAGKPLKNLPKPGAKDDAERAAAAYQRFAVLKKDVRRVAADQIRRLERAMVTGRRWPEEEFRRFFAEHPLLRHPARRLLWGRFDTTSAFDPKGGLVGAFRVAEDGTFADVHDEAVEIGTGEVVGVVHPVHLGETLPLWSEIFADYRILQPFPQVGRETAAFTEAEVAGGVLTRFQGRTVSSRALLGLESRGWRRGTMRDDRVQVSVTPALADGLELELNPGIVHGAVDIFPEQTLGPLRFSGGAARLDDLDPVVVSEVIRDLEQLTSGH</sequence>
<feature type="domain" description="DUF4132" evidence="2">
    <location>
        <begin position="1072"/>
        <end position="1261"/>
    </location>
</feature>
<evidence type="ECO:0000313" key="3">
    <source>
        <dbReference type="EMBL" id="SFF84410.1"/>
    </source>
</evidence>
<dbReference type="Proteomes" id="UP000199645">
    <property type="component" value="Unassembled WGS sequence"/>
</dbReference>
<keyword evidence="4" id="KW-1185">Reference proteome</keyword>
<feature type="region of interest" description="Disordered" evidence="1">
    <location>
        <begin position="435"/>
        <end position="476"/>
    </location>
</feature>
<accession>A0A1I2M0Q8</accession>
<dbReference type="OrthoDB" id="3273052at2"/>
<organism evidence="3 4">
    <name type="scientific">Actinoplanes philippinensis</name>
    <dbReference type="NCBI Taxonomy" id="35752"/>
    <lineage>
        <taxon>Bacteria</taxon>
        <taxon>Bacillati</taxon>
        <taxon>Actinomycetota</taxon>
        <taxon>Actinomycetes</taxon>
        <taxon>Micromonosporales</taxon>
        <taxon>Micromonosporaceae</taxon>
        <taxon>Actinoplanes</taxon>
    </lineage>
</organism>
<dbReference type="STRING" id="35752.SAMN05421541_12533"/>
<proteinExistence type="predicted"/>
<evidence type="ECO:0000259" key="2">
    <source>
        <dbReference type="Pfam" id="PF13569"/>
    </source>
</evidence>
<dbReference type="EMBL" id="FONV01000025">
    <property type="protein sequence ID" value="SFF84410.1"/>
    <property type="molecule type" value="Genomic_DNA"/>
</dbReference>
<gene>
    <name evidence="3" type="ORF">SAMN05421541_12533</name>
</gene>
<dbReference type="Pfam" id="PF13569">
    <property type="entry name" value="DUF4132"/>
    <property type="match status" value="1"/>
</dbReference>
<name>A0A1I2M0Q8_9ACTN</name>
<evidence type="ECO:0000313" key="4">
    <source>
        <dbReference type="Proteomes" id="UP000199645"/>
    </source>
</evidence>
<dbReference type="InterPro" id="IPR025406">
    <property type="entry name" value="DUF4132"/>
</dbReference>
<evidence type="ECO:0000256" key="1">
    <source>
        <dbReference type="SAM" id="MobiDB-lite"/>
    </source>
</evidence>
<feature type="region of interest" description="Disordered" evidence="1">
    <location>
        <begin position="854"/>
        <end position="875"/>
    </location>
</feature>
<dbReference type="RefSeq" id="WP_093621697.1">
    <property type="nucleotide sequence ID" value="NZ_FONV01000025.1"/>
</dbReference>
<protein>
    <recommendedName>
        <fullName evidence="2">DUF4132 domain-containing protein</fullName>
    </recommendedName>
</protein>
<feature type="compositionally biased region" description="Low complexity" evidence="1">
    <location>
        <begin position="449"/>
        <end position="462"/>
    </location>
</feature>
<feature type="region of interest" description="Disordered" evidence="1">
    <location>
        <begin position="1"/>
        <end position="27"/>
    </location>
</feature>
<reference evidence="3 4" key="1">
    <citation type="submission" date="2016-10" db="EMBL/GenBank/DDBJ databases">
        <authorList>
            <person name="de Groot N.N."/>
        </authorList>
    </citation>
    <scope>NUCLEOTIDE SEQUENCE [LARGE SCALE GENOMIC DNA]</scope>
    <source>
        <strain evidence="3 4">DSM 43019</strain>
    </source>
</reference>